<feature type="binding site" evidence="11">
    <location>
        <position position="121"/>
    </location>
    <ligand>
        <name>Zn(2+)</name>
        <dbReference type="ChEBI" id="CHEBI:29105"/>
        <note>catalytic</note>
    </ligand>
</feature>
<keyword evidence="12" id="KW-0460">Magnesium</keyword>
<dbReference type="PANTHER" id="PTHR11458">
    <property type="entry name" value="DELTA-AMINOLEVULINIC ACID DEHYDRATASE"/>
    <property type="match status" value="1"/>
</dbReference>
<feature type="binding site" evidence="10">
    <location>
        <position position="223"/>
    </location>
    <ligand>
        <name>5-aminolevulinate</name>
        <dbReference type="ChEBI" id="CHEBI:356416"/>
        <label>1</label>
    </ligand>
</feature>
<dbReference type="GO" id="GO:0004655">
    <property type="term" value="F:porphobilinogen synthase activity"/>
    <property type="evidence" value="ECO:0007669"/>
    <property type="project" value="UniProtKB-EC"/>
</dbReference>
<evidence type="ECO:0000256" key="7">
    <source>
        <dbReference type="ARBA" id="ARBA00023244"/>
    </source>
</evidence>
<name>A0A133V9G0_9EURY</name>
<accession>A0A133V9G0</accession>
<dbReference type="UniPathway" id="UPA00251">
    <property type="reaction ID" value="UER00318"/>
</dbReference>
<protein>
    <recommendedName>
        <fullName evidence="4 13">Delta-aminolevulinic acid dehydratase</fullName>
        <ecNumber evidence="3 13">4.2.1.24</ecNumber>
    </recommendedName>
</protein>
<feature type="binding site" evidence="10">
    <location>
        <position position="280"/>
    </location>
    <ligand>
        <name>5-aminolevulinate</name>
        <dbReference type="ChEBI" id="CHEBI:356416"/>
        <label>2</label>
    </ligand>
</feature>
<feature type="binding site" evidence="12">
    <location>
        <position position="239"/>
    </location>
    <ligand>
        <name>Mg(2+)</name>
        <dbReference type="ChEBI" id="CHEBI:18420"/>
    </ligand>
</feature>
<gene>
    <name evidence="15" type="ORF">AKJ45_02650</name>
</gene>
<dbReference type="GO" id="GO:0005829">
    <property type="term" value="C:cytosol"/>
    <property type="evidence" value="ECO:0007669"/>
    <property type="project" value="TreeGrafter"/>
</dbReference>
<dbReference type="EMBL" id="LHXZ01000034">
    <property type="protein sequence ID" value="KXB03059.1"/>
    <property type="molecule type" value="Genomic_DNA"/>
</dbReference>
<evidence type="ECO:0000256" key="5">
    <source>
        <dbReference type="ARBA" id="ARBA00023133"/>
    </source>
</evidence>
<dbReference type="PIRSF" id="PIRSF001415">
    <property type="entry name" value="Porphbilin_synth"/>
    <property type="match status" value="1"/>
</dbReference>
<evidence type="ECO:0000256" key="13">
    <source>
        <dbReference type="RuleBase" id="RU000515"/>
    </source>
</evidence>
<dbReference type="SUPFAM" id="SSF51569">
    <property type="entry name" value="Aldolase"/>
    <property type="match status" value="1"/>
</dbReference>
<evidence type="ECO:0000313" key="15">
    <source>
        <dbReference type="EMBL" id="KXB03059.1"/>
    </source>
</evidence>
<keyword evidence="11" id="KW-0479">Metal-binding</keyword>
<evidence type="ECO:0000256" key="6">
    <source>
        <dbReference type="ARBA" id="ARBA00023239"/>
    </source>
</evidence>
<evidence type="ECO:0000256" key="10">
    <source>
        <dbReference type="PIRSR" id="PIRSR001415-2"/>
    </source>
</evidence>
<dbReference type="Proteomes" id="UP000070565">
    <property type="component" value="Unassembled WGS sequence"/>
</dbReference>
<dbReference type="PROSITE" id="PS00169">
    <property type="entry name" value="D_ALA_DEHYDRATASE"/>
    <property type="match status" value="1"/>
</dbReference>
<evidence type="ECO:0000256" key="8">
    <source>
        <dbReference type="ARBA" id="ARBA00047651"/>
    </source>
</evidence>
<evidence type="ECO:0000256" key="12">
    <source>
        <dbReference type="PIRSR" id="PIRSR001415-5"/>
    </source>
</evidence>
<feature type="binding site" evidence="10">
    <location>
        <position position="204"/>
    </location>
    <ligand>
        <name>5-aminolevulinate</name>
        <dbReference type="ChEBI" id="CHEBI:356416"/>
        <label>1</label>
    </ligand>
</feature>
<feature type="binding site" evidence="11">
    <location>
        <position position="129"/>
    </location>
    <ligand>
        <name>Zn(2+)</name>
        <dbReference type="ChEBI" id="CHEBI:29105"/>
        <note>catalytic</note>
    </ligand>
</feature>
<evidence type="ECO:0000256" key="4">
    <source>
        <dbReference type="ARBA" id="ARBA00020771"/>
    </source>
</evidence>
<dbReference type="CDD" id="cd00384">
    <property type="entry name" value="ALAD_PBGS"/>
    <property type="match status" value="1"/>
</dbReference>
<sequence length="331" mass="37071">MSFPKTRLRRLRKSANVRRLIKNISLSKDDLLYPIFVKEGIKEKSEIKSMPRQWHHSLETLNEVINDCESAGIPGVIVFGIPENKNDRGSEAFNDQGIVQTAVSRIKSESGLAVFTDVCLCQYTTHGHCGILDESGLNNDKTLEVLRKTSVSHARAGADFVSPSGMIDGQVKEIREALDDEGFGGVGIMSYSAKFASNFYGPFRDAVESSPKKVEGLPHLGDRSTYQMDFKTREQPMREIKLDVEEGADIVMVKPALPYLDVIREARQTFDVPISAYQVSGEYSMIKRLSENDEDYEKKLFLESLNSIKRAGANFIITYGALDVSRWLSET</sequence>
<feature type="binding site" evidence="10">
    <location>
        <position position="319"/>
    </location>
    <ligand>
        <name>5-aminolevulinate</name>
        <dbReference type="ChEBI" id="CHEBI:356416"/>
        <label>2</label>
    </ligand>
</feature>
<feature type="active site" description="Schiff-base intermediate with substrate" evidence="9">
    <location>
        <position position="254"/>
    </location>
</feature>
<feature type="binding site" evidence="11">
    <location>
        <position position="119"/>
    </location>
    <ligand>
        <name>Zn(2+)</name>
        <dbReference type="ChEBI" id="CHEBI:29105"/>
        <note>catalytic</note>
    </ligand>
</feature>
<keyword evidence="6 13" id="KW-0456">Lyase</keyword>
<organism evidence="15 16">
    <name type="scientific">candidate division MSBL1 archaeon SCGC-AAA261F19</name>
    <dbReference type="NCBI Taxonomy" id="1698275"/>
    <lineage>
        <taxon>Archaea</taxon>
        <taxon>Methanobacteriati</taxon>
        <taxon>Methanobacteriota</taxon>
        <taxon>candidate division MSBL1</taxon>
    </lineage>
</organism>
<reference evidence="15 16" key="1">
    <citation type="journal article" date="2016" name="Sci. Rep.">
        <title>Metabolic traits of an uncultured archaeal lineage -MSBL1- from brine pools of the Red Sea.</title>
        <authorList>
            <person name="Mwirichia R."/>
            <person name="Alam I."/>
            <person name="Rashid M."/>
            <person name="Vinu M."/>
            <person name="Ba-Alawi W."/>
            <person name="Anthony Kamau A."/>
            <person name="Kamanda Ngugi D."/>
            <person name="Goker M."/>
            <person name="Klenk H.P."/>
            <person name="Bajic V."/>
            <person name="Stingl U."/>
        </authorList>
    </citation>
    <scope>NUCLEOTIDE SEQUENCE [LARGE SCALE GENOMIC DNA]</scope>
    <source>
        <strain evidence="15">SCGC-AAA261F19</strain>
    </source>
</reference>
<comment type="catalytic activity">
    <reaction evidence="8 13">
        <text>2 5-aminolevulinate = porphobilinogen + 2 H2O + H(+)</text>
        <dbReference type="Rhea" id="RHEA:24064"/>
        <dbReference type="ChEBI" id="CHEBI:15377"/>
        <dbReference type="ChEBI" id="CHEBI:15378"/>
        <dbReference type="ChEBI" id="CHEBI:58126"/>
        <dbReference type="ChEBI" id="CHEBI:356416"/>
        <dbReference type="EC" id="4.2.1.24"/>
    </reaction>
</comment>
<comment type="caution">
    <text evidence="15">The sequence shown here is derived from an EMBL/GenBank/DDBJ whole genome shotgun (WGS) entry which is preliminary data.</text>
</comment>
<keyword evidence="11" id="KW-0862">Zinc</keyword>
<dbReference type="InterPro" id="IPR001731">
    <property type="entry name" value="ALAD"/>
</dbReference>
<dbReference type="InterPro" id="IPR013785">
    <property type="entry name" value="Aldolase_TIM"/>
</dbReference>
<comment type="pathway">
    <text evidence="1">Porphyrin-containing compound metabolism; protoporphyrin-IX biosynthesis; coproporphyrinogen-III from 5-aminolevulinate: step 1/4.</text>
</comment>
<dbReference type="GO" id="GO:0008270">
    <property type="term" value="F:zinc ion binding"/>
    <property type="evidence" value="ECO:0007669"/>
    <property type="project" value="TreeGrafter"/>
</dbReference>
<dbReference type="PRINTS" id="PR00144">
    <property type="entry name" value="DALDHYDRTASE"/>
</dbReference>
<dbReference type="SMART" id="SM01004">
    <property type="entry name" value="ALAD"/>
    <property type="match status" value="1"/>
</dbReference>
<dbReference type="Gene3D" id="3.20.20.70">
    <property type="entry name" value="Aldolase class I"/>
    <property type="match status" value="1"/>
</dbReference>
<proteinExistence type="inferred from homology"/>
<dbReference type="NCBIfam" id="NF006762">
    <property type="entry name" value="PRK09283.1"/>
    <property type="match status" value="1"/>
</dbReference>
<evidence type="ECO:0000313" key="16">
    <source>
        <dbReference type="Proteomes" id="UP000070565"/>
    </source>
</evidence>
<dbReference type="AlphaFoldDB" id="A0A133V9G0"/>
<dbReference type="GO" id="GO:0006782">
    <property type="term" value="P:protoporphyrinogen IX biosynthetic process"/>
    <property type="evidence" value="ECO:0007669"/>
    <property type="project" value="UniProtKB-UniPathway"/>
</dbReference>
<keyword evidence="7 13" id="KW-0627">Porphyrin biosynthesis</keyword>
<dbReference type="FunFam" id="3.20.20.70:FF:000019">
    <property type="entry name" value="Delta-aminolevulinic acid dehydratase"/>
    <property type="match status" value="1"/>
</dbReference>
<feature type="active site" description="Schiff-base intermediate with substrate" evidence="9">
    <location>
        <position position="194"/>
    </location>
</feature>
<evidence type="ECO:0000256" key="11">
    <source>
        <dbReference type="PIRSR" id="PIRSR001415-3"/>
    </source>
</evidence>
<dbReference type="EC" id="4.2.1.24" evidence="3 13"/>
<evidence type="ECO:0000256" key="3">
    <source>
        <dbReference type="ARBA" id="ARBA00012053"/>
    </source>
</evidence>
<evidence type="ECO:0000256" key="1">
    <source>
        <dbReference type="ARBA" id="ARBA00004694"/>
    </source>
</evidence>
<keyword evidence="16" id="KW-1185">Reference proteome</keyword>
<dbReference type="InterPro" id="IPR030656">
    <property type="entry name" value="ALAD_AS"/>
</dbReference>
<dbReference type="PANTHER" id="PTHR11458:SF0">
    <property type="entry name" value="DELTA-AMINOLEVULINIC ACID DEHYDRATASE"/>
    <property type="match status" value="1"/>
</dbReference>
<dbReference type="PATRIC" id="fig|1698275.3.peg.440"/>
<comment type="subunit">
    <text evidence="13">Homooctamer.</text>
</comment>
<evidence type="ECO:0000256" key="14">
    <source>
        <dbReference type="RuleBase" id="RU004161"/>
    </source>
</evidence>
<comment type="similarity">
    <text evidence="2 14">Belongs to the ALAD family.</text>
</comment>
<evidence type="ECO:0000256" key="2">
    <source>
        <dbReference type="ARBA" id="ARBA00008055"/>
    </source>
</evidence>
<keyword evidence="5" id="KW-0350">Heme biosynthesis</keyword>
<dbReference type="Pfam" id="PF00490">
    <property type="entry name" value="ALAD"/>
    <property type="match status" value="1"/>
</dbReference>
<evidence type="ECO:0000256" key="9">
    <source>
        <dbReference type="PIRSR" id="PIRSR001415-1"/>
    </source>
</evidence>